<dbReference type="InterPro" id="IPR051617">
    <property type="entry name" value="UNC-93-like_regulator"/>
</dbReference>
<feature type="transmembrane region" description="Helical" evidence="5">
    <location>
        <begin position="383"/>
        <end position="404"/>
    </location>
</feature>
<feature type="transmembrane region" description="Helical" evidence="5">
    <location>
        <begin position="96"/>
        <end position="112"/>
    </location>
</feature>
<keyword evidence="3 5" id="KW-1133">Transmembrane helix</keyword>
<keyword evidence="2 5" id="KW-0812">Transmembrane</keyword>
<name>A0AAV5QJY1_9ASCO</name>
<keyword evidence="7" id="KW-1185">Reference proteome</keyword>
<feature type="transmembrane region" description="Helical" evidence="5">
    <location>
        <begin position="184"/>
        <end position="205"/>
    </location>
</feature>
<evidence type="ECO:0000256" key="1">
    <source>
        <dbReference type="ARBA" id="ARBA00004141"/>
    </source>
</evidence>
<reference evidence="6 7" key="1">
    <citation type="journal article" date="2023" name="Elife">
        <title>Identification of key yeast species and microbe-microbe interactions impacting larval growth of Drosophila in the wild.</title>
        <authorList>
            <person name="Mure A."/>
            <person name="Sugiura Y."/>
            <person name="Maeda R."/>
            <person name="Honda K."/>
            <person name="Sakurai N."/>
            <person name="Takahashi Y."/>
            <person name="Watada M."/>
            <person name="Katoh T."/>
            <person name="Gotoh A."/>
            <person name="Gotoh Y."/>
            <person name="Taniguchi I."/>
            <person name="Nakamura K."/>
            <person name="Hayashi T."/>
            <person name="Katayama T."/>
            <person name="Uemura T."/>
            <person name="Hattori Y."/>
        </authorList>
    </citation>
    <scope>NUCLEOTIDE SEQUENCE [LARGE SCALE GENOMIC DNA]</scope>
    <source>
        <strain evidence="6 7">SC-9</strain>
    </source>
</reference>
<dbReference type="Pfam" id="PF07690">
    <property type="entry name" value="MFS_1"/>
    <property type="match status" value="1"/>
</dbReference>
<evidence type="ECO:0000313" key="7">
    <source>
        <dbReference type="Proteomes" id="UP001360560"/>
    </source>
</evidence>
<dbReference type="GO" id="GO:0022857">
    <property type="term" value="F:transmembrane transporter activity"/>
    <property type="evidence" value="ECO:0007669"/>
    <property type="project" value="InterPro"/>
</dbReference>
<keyword evidence="4 5" id="KW-0472">Membrane</keyword>
<evidence type="ECO:0000256" key="2">
    <source>
        <dbReference type="ARBA" id="ARBA00022692"/>
    </source>
</evidence>
<accession>A0AAV5QJY1</accession>
<feature type="transmembrane region" description="Helical" evidence="5">
    <location>
        <begin position="441"/>
        <end position="466"/>
    </location>
</feature>
<organism evidence="6 7">
    <name type="scientific">Saccharomycopsis crataegensis</name>
    <dbReference type="NCBI Taxonomy" id="43959"/>
    <lineage>
        <taxon>Eukaryota</taxon>
        <taxon>Fungi</taxon>
        <taxon>Dikarya</taxon>
        <taxon>Ascomycota</taxon>
        <taxon>Saccharomycotina</taxon>
        <taxon>Saccharomycetes</taxon>
        <taxon>Saccharomycopsidaceae</taxon>
        <taxon>Saccharomycopsis</taxon>
    </lineage>
</organism>
<feature type="transmembrane region" description="Helical" evidence="5">
    <location>
        <begin position="273"/>
        <end position="290"/>
    </location>
</feature>
<comment type="subcellular location">
    <subcellularLocation>
        <location evidence="1">Membrane</location>
        <topology evidence="1">Multi-pass membrane protein</topology>
    </subcellularLocation>
</comment>
<feature type="transmembrane region" description="Helical" evidence="5">
    <location>
        <begin position="310"/>
        <end position="330"/>
    </location>
</feature>
<dbReference type="RefSeq" id="XP_064852148.1">
    <property type="nucleotide sequence ID" value="XM_064996076.1"/>
</dbReference>
<comment type="caution">
    <text evidence="6">The sequence shown here is derived from an EMBL/GenBank/DDBJ whole genome shotgun (WGS) entry which is preliminary data.</text>
</comment>
<feature type="transmembrane region" description="Helical" evidence="5">
    <location>
        <begin position="119"/>
        <end position="137"/>
    </location>
</feature>
<dbReference type="PANTHER" id="PTHR23294">
    <property type="entry name" value="ET TRANSLATION PRODUCT-RELATED"/>
    <property type="match status" value="1"/>
</dbReference>
<sequence>MSEEKINSTFQESPVEVSPADDGEILEVRHYTPQEIAASGKWYDQRYFGLPSYSNSLVQVVMLSFVLFLCPGCFNAITGLGGSGISDAVVADHQNIALYCTFSVGIYSGIVVNKLGPKICLMIGGSGYLIYVASLLNYQRNQNVGFCIFAGAYLGVCASLTWAVQGSMIMSYSSEDRKGLFFAVNWIIFNVGTVIGSCIPLAQAIQTGTSSASTGTFAAFMALVGCGIVVASLLLPMDKVYKLDGSKVVASKYPSIKSELKGMYHVLVREPKIYLLIPMFATSNWYYTYQFNDFNGGGKFDLKARSLNSLLYWFSQMVGALLLGVILDWGRFRRSVRAKIGWVVVFVLGMAIWGGGLKFQLGYDRDSKLTAMSFNDRGYIGPMFLYMFYGMFDAMYQSFIIWILGSMSNNPRKTAIYASLYKSFQSAFAAIVWALDSRKVSFMALFGSSWGMCGGSLLIAVPLVFFMITDHTDMEKDGMKEILEDDVVVVKTIEEREIKAEDA</sequence>
<dbReference type="InterPro" id="IPR011701">
    <property type="entry name" value="MFS"/>
</dbReference>
<dbReference type="GeneID" id="90073127"/>
<gene>
    <name evidence="6" type="ORF">DASC09_024730</name>
</gene>
<feature type="transmembrane region" description="Helical" evidence="5">
    <location>
        <begin position="217"/>
        <end position="237"/>
    </location>
</feature>
<dbReference type="Gene3D" id="1.20.1250.20">
    <property type="entry name" value="MFS general substrate transporter like domains"/>
    <property type="match status" value="1"/>
</dbReference>
<dbReference type="EMBL" id="BTFZ01000004">
    <property type="protein sequence ID" value="GMM35148.1"/>
    <property type="molecule type" value="Genomic_DNA"/>
</dbReference>
<feature type="transmembrane region" description="Helical" evidence="5">
    <location>
        <begin position="416"/>
        <end position="435"/>
    </location>
</feature>
<feature type="transmembrane region" description="Helical" evidence="5">
    <location>
        <begin position="143"/>
        <end position="164"/>
    </location>
</feature>
<dbReference type="PANTHER" id="PTHR23294:SF59">
    <property type="entry name" value="UNC93-LIKE PROTEIN C922.05C"/>
    <property type="match status" value="1"/>
</dbReference>
<dbReference type="AlphaFoldDB" id="A0AAV5QJY1"/>
<dbReference type="InterPro" id="IPR036259">
    <property type="entry name" value="MFS_trans_sf"/>
</dbReference>
<evidence type="ECO:0000256" key="5">
    <source>
        <dbReference type="SAM" id="Phobius"/>
    </source>
</evidence>
<protein>
    <submittedName>
        <fullName evidence="6">Uncharacterized protein</fullName>
    </submittedName>
</protein>
<evidence type="ECO:0000313" key="6">
    <source>
        <dbReference type="EMBL" id="GMM35148.1"/>
    </source>
</evidence>
<evidence type="ECO:0000256" key="3">
    <source>
        <dbReference type="ARBA" id="ARBA00022989"/>
    </source>
</evidence>
<evidence type="ECO:0000256" key="4">
    <source>
        <dbReference type="ARBA" id="ARBA00023136"/>
    </source>
</evidence>
<feature type="transmembrane region" description="Helical" evidence="5">
    <location>
        <begin position="60"/>
        <end position="84"/>
    </location>
</feature>
<dbReference type="SUPFAM" id="SSF103473">
    <property type="entry name" value="MFS general substrate transporter"/>
    <property type="match status" value="1"/>
</dbReference>
<dbReference type="Proteomes" id="UP001360560">
    <property type="component" value="Unassembled WGS sequence"/>
</dbReference>
<feature type="transmembrane region" description="Helical" evidence="5">
    <location>
        <begin position="342"/>
        <end position="363"/>
    </location>
</feature>
<proteinExistence type="predicted"/>
<dbReference type="GO" id="GO:0016020">
    <property type="term" value="C:membrane"/>
    <property type="evidence" value="ECO:0007669"/>
    <property type="project" value="UniProtKB-SubCell"/>
</dbReference>